<dbReference type="Proteomes" id="UP000886858">
    <property type="component" value="Unassembled WGS sequence"/>
</dbReference>
<dbReference type="PROSITE" id="PS50893">
    <property type="entry name" value="ABC_TRANSPORTER_2"/>
    <property type="match status" value="1"/>
</dbReference>
<dbReference type="SMART" id="SM00382">
    <property type="entry name" value="AAA"/>
    <property type="match status" value="1"/>
</dbReference>
<keyword evidence="1" id="KW-0813">Transport</keyword>
<dbReference type="PANTHER" id="PTHR42939">
    <property type="entry name" value="ABC TRANSPORTER ATP-BINDING PROTEIN ALBC-RELATED"/>
    <property type="match status" value="1"/>
</dbReference>
<dbReference type="PANTHER" id="PTHR42939:SF1">
    <property type="entry name" value="ABC TRANSPORTER ATP-BINDING PROTEIN ALBC-RELATED"/>
    <property type="match status" value="1"/>
</dbReference>
<dbReference type="AlphaFoldDB" id="A0A9D2I466"/>
<reference evidence="5" key="1">
    <citation type="journal article" date="2021" name="PeerJ">
        <title>Extensive microbial diversity within the chicken gut microbiome revealed by metagenomics and culture.</title>
        <authorList>
            <person name="Gilroy R."/>
            <person name="Ravi A."/>
            <person name="Getino M."/>
            <person name="Pursley I."/>
            <person name="Horton D.L."/>
            <person name="Alikhan N.F."/>
            <person name="Baker D."/>
            <person name="Gharbi K."/>
            <person name="Hall N."/>
            <person name="Watson M."/>
            <person name="Adriaenssens E.M."/>
            <person name="Foster-Nyarko E."/>
            <person name="Jarju S."/>
            <person name="Secka A."/>
            <person name="Antonio M."/>
            <person name="Oren A."/>
            <person name="Chaudhuri R.R."/>
            <person name="La Ragione R."/>
            <person name="Hildebrand F."/>
            <person name="Pallen M.J."/>
        </authorList>
    </citation>
    <scope>NUCLEOTIDE SEQUENCE</scope>
    <source>
        <strain evidence="5">CHK179-7159</strain>
    </source>
</reference>
<evidence type="ECO:0000313" key="6">
    <source>
        <dbReference type="Proteomes" id="UP000886858"/>
    </source>
</evidence>
<comment type="caution">
    <text evidence="5">The sequence shown here is derived from an EMBL/GenBank/DDBJ whole genome shotgun (WGS) entry which is preliminary data.</text>
</comment>
<dbReference type="Gene3D" id="3.40.50.300">
    <property type="entry name" value="P-loop containing nucleotide triphosphate hydrolases"/>
    <property type="match status" value="1"/>
</dbReference>
<organism evidence="5 6">
    <name type="scientific">Candidatus Eisenbergiella merdipullorum</name>
    <dbReference type="NCBI Taxonomy" id="2838553"/>
    <lineage>
        <taxon>Bacteria</taxon>
        <taxon>Bacillati</taxon>
        <taxon>Bacillota</taxon>
        <taxon>Clostridia</taxon>
        <taxon>Lachnospirales</taxon>
        <taxon>Lachnospiraceae</taxon>
        <taxon>Eisenbergiella</taxon>
    </lineage>
</organism>
<feature type="domain" description="ABC transporter" evidence="4">
    <location>
        <begin position="2"/>
        <end position="227"/>
    </location>
</feature>
<dbReference type="EMBL" id="DWYY01000034">
    <property type="protein sequence ID" value="HJA92020.1"/>
    <property type="molecule type" value="Genomic_DNA"/>
</dbReference>
<dbReference type="InterPro" id="IPR027417">
    <property type="entry name" value="P-loop_NTPase"/>
</dbReference>
<evidence type="ECO:0000256" key="2">
    <source>
        <dbReference type="ARBA" id="ARBA00022741"/>
    </source>
</evidence>
<proteinExistence type="predicted"/>
<accession>A0A9D2I466</accession>
<reference evidence="5" key="2">
    <citation type="submission" date="2021-04" db="EMBL/GenBank/DDBJ databases">
        <authorList>
            <person name="Gilroy R."/>
        </authorList>
    </citation>
    <scope>NUCLEOTIDE SEQUENCE</scope>
    <source>
        <strain evidence="5">CHK179-7159</strain>
    </source>
</reference>
<dbReference type="InterPro" id="IPR051782">
    <property type="entry name" value="ABC_Transporter_VariousFunc"/>
</dbReference>
<dbReference type="Pfam" id="PF00005">
    <property type="entry name" value="ABC_tran"/>
    <property type="match status" value="1"/>
</dbReference>
<evidence type="ECO:0000313" key="5">
    <source>
        <dbReference type="EMBL" id="HJA92020.1"/>
    </source>
</evidence>
<evidence type="ECO:0000256" key="3">
    <source>
        <dbReference type="ARBA" id="ARBA00022840"/>
    </source>
</evidence>
<dbReference type="SUPFAM" id="SSF52540">
    <property type="entry name" value="P-loop containing nucleoside triphosphate hydrolases"/>
    <property type="match status" value="1"/>
</dbReference>
<keyword evidence="3 5" id="KW-0067">ATP-binding</keyword>
<dbReference type="InterPro" id="IPR003593">
    <property type="entry name" value="AAA+_ATPase"/>
</dbReference>
<dbReference type="InterPro" id="IPR003439">
    <property type="entry name" value="ABC_transporter-like_ATP-bd"/>
</dbReference>
<keyword evidence="2" id="KW-0547">Nucleotide-binding</keyword>
<evidence type="ECO:0000259" key="4">
    <source>
        <dbReference type="PROSITE" id="PS50893"/>
    </source>
</evidence>
<protein>
    <submittedName>
        <fullName evidence="5">ABC transporter ATP-binding protein</fullName>
    </submittedName>
</protein>
<evidence type="ECO:0000256" key="1">
    <source>
        <dbReference type="ARBA" id="ARBA00022448"/>
    </source>
</evidence>
<dbReference type="GO" id="GO:0005524">
    <property type="term" value="F:ATP binding"/>
    <property type="evidence" value="ECO:0007669"/>
    <property type="project" value="UniProtKB-KW"/>
</dbReference>
<dbReference type="GO" id="GO:0016887">
    <property type="term" value="F:ATP hydrolysis activity"/>
    <property type="evidence" value="ECO:0007669"/>
    <property type="project" value="InterPro"/>
</dbReference>
<sequence length="301" mass="34105">MIELKNTSKSFGRVEAVKNVSFRIREENVFGLIGTNGAGKSTVLRMAAGVLKPDEGLVLVDGMNAYDNTDAKKRCFFIADEPYFFAHATPRDMERYYSSVYEKFSREAYYMYLASFGLDSRRKIESFSKGMKKQLALICGISSQTKYLLCDETFDGLDPVMRQGVKSIFAQEMERRGLTPVIASHNLRELEDICDHVGLLHQGGILLSRQLDEMKCNIQKVQCVFASEEEAKRMLSALTVVRQEKRGSLYTLTVRGERDEVIAMFAAAETHFYEVLPLSLEEIFISETEVEGYDVKKLLLG</sequence>
<gene>
    <name evidence="5" type="ORF">H9717_02690</name>
</gene>
<dbReference type="CDD" id="cd03230">
    <property type="entry name" value="ABC_DR_subfamily_A"/>
    <property type="match status" value="1"/>
</dbReference>
<name>A0A9D2I466_9FIRM</name>